<dbReference type="Proteomes" id="UP000534306">
    <property type="component" value="Unassembled WGS sequence"/>
</dbReference>
<gene>
    <name evidence="4" type="ORF">HNR71_003492</name>
    <name evidence="5" type="ORF">HPO96_04750</name>
</gene>
<feature type="region of interest" description="Disordered" evidence="3">
    <location>
        <begin position="113"/>
        <end position="179"/>
    </location>
</feature>
<dbReference type="GO" id="GO:0006260">
    <property type="term" value="P:DNA replication"/>
    <property type="evidence" value="ECO:0007669"/>
    <property type="project" value="InterPro"/>
</dbReference>
<feature type="compositionally biased region" description="Low complexity" evidence="3">
    <location>
        <begin position="133"/>
        <end position="155"/>
    </location>
</feature>
<organism evidence="5 6">
    <name type="scientific">Kribbella sandramycini</name>
    <dbReference type="NCBI Taxonomy" id="60450"/>
    <lineage>
        <taxon>Bacteria</taxon>
        <taxon>Bacillati</taxon>
        <taxon>Actinomycetota</taxon>
        <taxon>Actinomycetes</taxon>
        <taxon>Propionibacteriales</taxon>
        <taxon>Kribbellaceae</taxon>
        <taxon>Kribbella</taxon>
    </lineage>
</organism>
<dbReference type="AlphaFoldDB" id="A0A7Y4KVX2"/>
<dbReference type="EMBL" id="JACHKF010000001">
    <property type="protein sequence ID" value="MBB6567855.1"/>
    <property type="molecule type" value="Genomic_DNA"/>
</dbReference>
<evidence type="ECO:0000313" key="5">
    <source>
        <dbReference type="EMBL" id="NOL39550.1"/>
    </source>
</evidence>
<evidence type="ECO:0000313" key="7">
    <source>
        <dbReference type="Proteomes" id="UP000553957"/>
    </source>
</evidence>
<comment type="caution">
    <text evidence="5">The sequence shown here is derived from an EMBL/GenBank/DDBJ whole genome shotgun (WGS) entry which is preliminary data.</text>
</comment>
<reference evidence="5 6" key="1">
    <citation type="submission" date="2020-05" db="EMBL/GenBank/DDBJ databases">
        <title>Genome sequence of Kribbella sandramycini ATCC 39419.</title>
        <authorList>
            <person name="Maclea K.S."/>
            <person name="Fair J.L."/>
        </authorList>
    </citation>
    <scope>NUCLEOTIDE SEQUENCE [LARGE SCALE GENOMIC DNA]</scope>
    <source>
        <strain evidence="5 6">ATCC 39419</strain>
    </source>
</reference>
<dbReference type="InterPro" id="IPR011344">
    <property type="entry name" value="ssDNA-bd"/>
</dbReference>
<dbReference type="PIRSF" id="PIRSF002070">
    <property type="entry name" value="SSB"/>
    <property type="match status" value="1"/>
</dbReference>
<dbReference type="EMBL" id="JABJRC010000001">
    <property type="protein sequence ID" value="NOL39550.1"/>
    <property type="molecule type" value="Genomic_DNA"/>
</dbReference>
<dbReference type="GO" id="GO:0003697">
    <property type="term" value="F:single-stranded DNA binding"/>
    <property type="evidence" value="ECO:0007669"/>
    <property type="project" value="InterPro"/>
</dbReference>
<dbReference type="Proteomes" id="UP000553957">
    <property type="component" value="Unassembled WGS sequence"/>
</dbReference>
<keyword evidence="6" id="KW-1185">Reference proteome</keyword>
<dbReference type="InterPro" id="IPR000424">
    <property type="entry name" value="Primosome_PriB/ssb"/>
</dbReference>
<evidence type="ECO:0000256" key="3">
    <source>
        <dbReference type="SAM" id="MobiDB-lite"/>
    </source>
</evidence>
<evidence type="ECO:0000256" key="1">
    <source>
        <dbReference type="ARBA" id="ARBA00023125"/>
    </source>
</evidence>
<dbReference type="PROSITE" id="PS50935">
    <property type="entry name" value="SSB"/>
    <property type="match status" value="1"/>
</dbReference>
<protein>
    <recommendedName>
        <fullName evidence="2">Single-stranded DNA-binding protein</fullName>
    </recommendedName>
</protein>
<accession>A0A7Y4KVX2</accession>
<dbReference type="InterPro" id="IPR012340">
    <property type="entry name" value="NA-bd_OB-fold"/>
</dbReference>
<dbReference type="RefSeq" id="WP_171671290.1">
    <property type="nucleotide sequence ID" value="NZ_BAAAGT010000003.1"/>
</dbReference>
<feature type="compositionally biased region" description="Low complexity" evidence="3">
    <location>
        <begin position="166"/>
        <end position="179"/>
    </location>
</feature>
<dbReference type="Gene3D" id="2.40.50.140">
    <property type="entry name" value="Nucleic acid-binding proteins"/>
    <property type="match status" value="1"/>
</dbReference>
<dbReference type="Pfam" id="PF00436">
    <property type="entry name" value="SSB"/>
    <property type="match status" value="1"/>
</dbReference>
<sequence length="179" mass="19307">MSLGDTHVTVQGWVGSAPQFKEIGGRTPRTTFRVGSTPKHFDRGLNAWADRPTTWFAVECWRALAQNTFESVQLGQPILVSGWLRTREWTEEGGEKRSRVVLEAISIGHDLSRGTTSFTKSKPRAEPAWRSLPPAGDAAPPSTAAASSEPAGSPGLVVPYPPDEFTTVPLPLTPTTEAA</sequence>
<name>A0A7Y4KVX2_9ACTN</name>
<evidence type="ECO:0000256" key="2">
    <source>
        <dbReference type="PIRNR" id="PIRNR002070"/>
    </source>
</evidence>
<keyword evidence="1 2" id="KW-0238">DNA-binding</keyword>
<proteinExistence type="predicted"/>
<reference evidence="4 7" key="2">
    <citation type="submission" date="2020-08" db="EMBL/GenBank/DDBJ databases">
        <title>Sequencing the genomes of 1000 actinobacteria strains.</title>
        <authorList>
            <person name="Klenk H.-P."/>
        </authorList>
    </citation>
    <scope>NUCLEOTIDE SEQUENCE [LARGE SCALE GENOMIC DNA]</scope>
    <source>
        <strain evidence="4 7">DSM 15626</strain>
    </source>
</reference>
<dbReference type="CDD" id="cd04496">
    <property type="entry name" value="SSB_OBF"/>
    <property type="match status" value="1"/>
</dbReference>
<evidence type="ECO:0000313" key="6">
    <source>
        <dbReference type="Proteomes" id="UP000534306"/>
    </source>
</evidence>
<dbReference type="SUPFAM" id="SSF50249">
    <property type="entry name" value="Nucleic acid-binding proteins"/>
    <property type="match status" value="1"/>
</dbReference>
<evidence type="ECO:0000313" key="4">
    <source>
        <dbReference type="EMBL" id="MBB6567855.1"/>
    </source>
</evidence>